<dbReference type="PROSITE" id="PS51125">
    <property type="entry name" value="NHL"/>
    <property type="match status" value="1"/>
</dbReference>
<evidence type="ECO:0000313" key="6">
    <source>
        <dbReference type="Proteomes" id="UP000297918"/>
    </source>
</evidence>
<evidence type="ECO:0000313" key="4">
    <source>
        <dbReference type="EMBL" id="TGK93479.1"/>
    </source>
</evidence>
<evidence type="ECO:0000313" key="3">
    <source>
        <dbReference type="EMBL" id="TGK89353.1"/>
    </source>
</evidence>
<dbReference type="InterPro" id="IPR050952">
    <property type="entry name" value="TRIM-NHL_E3_ligases"/>
</dbReference>
<accession>A0A4R9INR1</accession>
<dbReference type="RefSeq" id="WP_135747204.1">
    <property type="nucleotide sequence ID" value="NZ_RQFL01000011.1"/>
</dbReference>
<dbReference type="Proteomes" id="UP000297918">
    <property type="component" value="Unassembled WGS sequence"/>
</dbReference>
<dbReference type="EMBL" id="RQFL01000011">
    <property type="protein sequence ID" value="TGK93479.1"/>
    <property type="molecule type" value="Genomic_DNA"/>
</dbReference>
<name>A0A4R9INR1_9LEPT</name>
<comment type="caution">
    <text evidence="3">The sequence shown here is derived from an EMBL/GenBank/DDBJ whole genome shotgun (WGS) entry which is preliminary data.</text>
</comment>
<dbReference type="AlphaFoldDB" id="A0A4R9INR1"/>
<organism evidence="3 5">
    <name type="scientific">Leptospira bourretii</name>
    <dbReference type="NCBI Taxonomy" id="2484962"/>
    <lineage>
        <taxon>Bacteria</taxon>
        <taxon>Pseudomonadati</taxon>
        <taxon>Spirochaetota</taxon>
        <taxon>Spirochaetia</taxon>
        <taxon>Leptospirales</taxon>
        <taxon>Leptospiraceae</taxon>
        <taxon>Leptospira</taxon>
    </lineage>
</organism>
<dbReference type="PANTHER" id="PTHR24104">
    <property type="entry name" value="E3 UBIQUITIN-PROTEIN LIGASE NHLRC1-RELATED"/>
    <property type="match status" value="1"/>
</dbReference>
<proteinExistence type="predicted"/>
<dbReference type="Gene3D" id="2.40.10.500">
    <property type="match status" value="3"/>
</dbReference>
<feature type="repeat" description="NHL" evidence="2">
    <location>
        <begin position="404"/>
        <end position="441"/>
    </location>
</feature>
<dbReference type="SUPFAM" id="SSF101898">
    <property type="entry name" value="NHL repeat"/>
    <property type="match status" value="1"/>
</dbReference>
<evidence type="ECO:0008006" key="7">
    <source>
        <dbReference type="Google" id="ProtNLM"/>
    </source>
</evidence>
<dbReference type="EMBL" id="RQFM01000008">
    <property type="protein sequence ID" value="TGK89353.1"/>
    <property type="molecule type" value="Genomic_DNA"/>
</dbReference>
<evidence type="ECO:0000256" key="2">
    <source>
        <dbReference type="PROSITE-ProRule" id="PRU00504"/>
    </source>
</evidence>
<dbReference type="Pfam" id="PF05345">
    <property type="entry name" value="He_PIG"/>
    <property type="match status" value="1"/>
</dbReference>
<keyword evidence="6" id="KW-1185">Reference proteome</keyword>
<evidence type="ECO:0000313" key="5">
    <source>
        <dbReference type="Proteomes" id="UP000297394"/>
    </source>
</evidence>
<protein>
    <recommendedName>
        <fullName evidence="7">NHL repeat protein</fullName>
    </recommendedName>
</protein>
<reference evidence="4" key="1">
    <citation type="submission" date="2018-10" db="EMBL/GenBank/DDBJ databases">
        <authorList>
            <person name="Vincent A.T."/>
            <person name="Schiettekatte O."/>
            <person name="Bourhy P."/>
            <person name="Veyrier F.J."/>
            <person name="Picardeau M."/>
        </authorList>
    </citation>
    <scope>NUCLEOTIDE SEQUENCE</scope>
    <source>
        <strain evidence="4">201800281</strain>
    </source>
</reference>
<dbReference type="CDD" id="cd05819">
    <property type="entry name" value="NHL"/>
    <property type="match status" value="1"/>
</dbReference>
<keyword evidence="1" id="KW-0677">Repeat</keyword>
<gene>
    <name evidence="3" type="ORF">EHQ23_02900</name>
    <name evidence="4" type="ORF">EHQ26_05445</name>
</gene>
<evidence type="ECO:0000256" key="1">
    <source>
        <dbReference type="ARBA" id="ARBA00022737"/>
    </source>
</evidence>
<reference evidence="3 5" key="2">
    <citation type="journal article" date="2019" name="PLoS Negl. Trop. Dis.">
        <title>Revisiting the worldwide diversity of Leptospira species in the environment.</title>
        <authorList>
            <person name="Vincent A.T."/>
            <person name="Schiettekatte O."/>
            <person name="Bourhy P."/>
            <person name="Veyrier F.J."/>
            <person name="Picardeau M."/>
        </authorList>
    </citation>
    <scope>NUCLEOTIDE SEQUENCE [LARGE SCALE GENOMIC DNA]</scope>
    <source>
        <strain evidence="3 5">201800280</strain>
        <strain evidence="4">201800281</strain>
    </source>
</reference>
<dbReference type="Proteomes" id="UP000297394">
    <property type="component" value="Unassembled WGS sequence"/>
</dbReference>
<dbReference type="Pfam" id="PF01436">
    <property type="entry name" value="NHL"/>
    <property type="match status" value="2"/>
</dbReference>
<dbReference type="OrthoDB" id="317057at2"/>
<dbReference type="InterPro" id="IPR001258">
    <property type="entry name" value="NHL_repeat"/>
</dbReference>
<sequence length="507" mass="53742">MQTSFKFQNLFLLFSILLSSFCKQESLNNYCDPKSDSYLSSLFFQSATTAASHYCGNNLVNVPPFEYKFSNYRLYLNFPVSIIPRYKTNSSYSVLGALPVGLSFDSFSGEIKGTTAAITENTPITITRSNPGYAVFTITLQVVDTSATMVYGQYGSFTCGITYNTGACAISAVASSQNLSAPYWVTVDTSGGVYISGVNRIQYYPPNINASSRVYGQFGDSTCDVINRASAGTCAGTAVSENSLNSVRGIGIDQDNGLYAADMGNNRILHFSNNSSIPFAVYGQPGFTSFSAGPASATTLSTPMGVTHASDGGVYTSESAYHRVLYFPAGSTTASRVYGQPDLTSSSSGCSNIKMSSPNGMVLDSEGGLYISDNGNSRILYFPPGSTTATRVYGQPDFITCGGGSSGPTSLSGPTGLALDQSDNLFVADSGNNRVVMYPRTTQTEGIAAVAVFGQFSDLICSVANNGGSCNAGVIGPKSLYSPTGIFFNKFGQLYIADRMNHRVLVY</sequence>